<comment type="subcellular location">
    <subcellularLocation>
        <location evidence="1">Cell inner membrane</location>
        <topology evidence="1">Multi-pass membrane protein</topology>
    </subcellularLocation>
</comment>
<dbReference type="PANTHER" id="PTHR30413">
    <property type="entry name" value="INNER MEMBRANE TRANSPORT PERMEASE"/>
    <property type="match status" value="1"/>
</dbReference>
<gene>
    <name evidence="5" type="ORF">C1I92_24430</name>
</gene>
<dbReference type="EMBL" id="POTW01000077">
    <property type="protein sequence ID" value="PZF80736.1"/>
    <property type="molecule type" value="Genomic_DNA"/>
</dbReference>
<evidence type="ECO:0000256" key="2">
    <source>
        <dbReference type="ARBA" id="ARBA00007783"/>
    </source>
</evidence>
<keyword evidence="3" id="KW-0813">Transport</keyword>
<feature type="transmembrane region" description="Helical" evidence="4">
    <location>
        <begin position="61"/>
        <end position="81"/>
    </location>
</feature>
<dbReference type="RefSeq" id="WP_111257253.1">
    <property type="nucleotide sequence ID" value="NZ_POTW01000077.1"/>
</dbReference>
<keyword evidence="4" id="KW-0812">Transmembrane</keyword>
<evidence type="ECO:0000256" key="1">
    <source>
        <dbReference type="ARBA" id="ARBA00004429"/>
    </source>
</evidence>
<keyword evidence="6" id="KW-1185">Reference proteome</keyword>
<dbReference type="GO" id="GO:0005886">
    <property type="term" value="C:plasma membrane"/>
    <property type="evidence" value="ECO:0007669"/>
    <property type="project" value="UniProtKB-SubCell"/>
</dbReference>
<evidence type="ECO:0000256" key="4">
    <source>
        <dbReference type="SAM" id="Phobius"/>
    </source>
</evidence>
<protein>
    <submittedName>
        <fullName evidence="5">ABC transporter permease</fullName>
    </submittedName>
</protein>
<evidence type="ECO:0000256" key="3">
    <source>
        <dbReference type="ARBA" id="ARBA00022448"/>
    </source>
</evidence>
<feature type="transmembrane region" description="Helical" evidence="4">
    <location>
        <begin position="202"/>
        <end position="219"/>
    </location>
</feature>
<name>A0A2W2C4R6_9ACTN</name>
<comment type="similarity">
    <text evidence="2">Belongs to the ABC-2 integral membrane protein family.</text>
</comment>
<feature type="transmembrane region" description="Helical" evidence="4">
    <location>
        <begin position="265"/>
        <end position="284"/>
    </location>
</feature>
<feature type="transmembrane region" description="Helical" evidence="4">
    <location>
        <begin position="93"/>
        <end position="118"/>
    </location>
</feature>
<proteinExistence type="inferred from homology"/>
<feature type="transmembrane region" description="Helical" evidence="4">
    <location>
        <begin position="172"/>
        <end position="196"/>
    </location>
</feature>
<sequence length="294" mass="33216">MNATRVDEEFTSYVHVYEPHRAGLPKLGPYFRALWQRRQFAAELSRTGMRAANTNTTFGQLWLVINPLLLAIVYYILVAIISGGSRGNASETFVHLCAGLFFFYYFSGALQGGASSVVGGSSLLLNMPFPKLLLPLSAVRTAFFRFLPTLIVYVPIHLAFGHPLRWEMVLSLYFLVMLTLFAAGMAMVFGTLQVYFRDTASFLPYFVRIWLYLSPVLWYPELGIERLERAFGDVGWLMYLNPLFSMIGGWTDLIVRGVIPGPELWGAAAAWAIAAMVLGGWYFMSREREFVVRL</sequence>
<keyword evidence="4" id="KW-1133">Transmembrane helix</keyword>
<comment type="caution">
    <text evidence="5">The sequence shown here is derived from an EMBL/GenBank/DDBJ whole genome shotgun (WGS) entry which is preliminary data.</text>
</comment>
<dbReference type="GO" id="GO:0015920">
    <property type="term" value="P:lipopolysaccharide transport"/>
    <property type="evidence" value="ECO:0007669"/>
    <property type="project" value="TreeGrafter"/>
</dbReference>
<dbReference type="AlphaFoldDB" id="A0A2W2C4R6"/>
<reference evidence="5 6" key="1">
    <citation type="submission" date="2018-01" db="EMBL/GenBank/DDBJ databases">
        <title>Draft genome sequence of Jiangella sp. GTF31.</title>
        <authorList>
            <person name="Sahin N."/>
            <person name="Ay H."/>
            <person name="Saygin H."/>
        </authorList>
    </citation>
    <scope>NUCLEOTIDE SEQUENCE [LARGE SCALE GENOMIC DNA]</scope>
    <source>
        <strain evidence="5 6">GTF31</strain>
    </source>
</reference>
<accession>A0A2W2C4R6</accession>
<evidence type="ECO:0000313" key="6">
    <source>
        <dbReference type="Proteomes" id="UP000248764"/>
    </source>
</evidence>
<keyword evidence="4" id="KW-0472">Membrane</keyword>
<feature type="transmembrane region" description="Helical" evidence="4">
    <location>
        <begin position="138"/>
        <end position="160"/>
    </location>
</feature>
<feature type="transmembrane region" description="Helical" evidence="4">
    <location>
        <begin position="239"/>
        <end position="259"/>
    </location>
</feature>
<dbReference type="PANTHER" id="PTHR30413:SF8">
    <property type="entry name" value="TRANSPORT PERMEASE PROTEIN"/>
    <property type="match status" value="1"/>
</dbReference>
<dbReference type="Proteomes" id="UP000248764">
    <property type="component" value="Unassembled WGS sequence"/>
</dbReference>
<organism evidence="5 6">
    <name type="scientific">Jiangella anatolica</name>
    <dbReference type="NCBI Taxonomy" id="2670374"/>
    <lineage>
        <taxon>Bacteria</taxon>
        <taxon>Bacillati</taxon>
        <taxon>Actinomycetota</taxon>
        <taxon>Actinomycetes</taxon>
        <taxon>Jiangellales</taxon>
        <taxon>Jiangellaceae</taxon>
        <taxon>Jiangella</taxon>
    </lineage>
</organism>
<evidence type="ECO:0000313" key="5">
    <source>
        <dbReference type="EMBL" id="PZF80736.1"/>
    </source>
</evidence>